<keyword evidence="1" id="KW-0812">Transmembrane</keyword>
<dbReference type="AlphaFoldDB" id="A0A8S9I2D8"/>
<gene>
    <name evidence="2" type="ORF">F2Q70_00018139</name>
</gene>
<keyword evidence="1" id="KW-0472">Membrane</keyword>
<feature type="transmembrane region" description="Helical" evidence="1">
    <location>
        <begin position="6"/>
        <end position="33"/>
    </location>
</feature>
<keyword evidence="1" id="KW-1133">Transmembrane helix</keyword>
<name>A0A8S9I2D8_BRACR</name>
<evidence type="ECO:0000313" key="2">
    <source>
        <dbReference type="EMBL" id="KAF2563695.1"/>
    </source>
</evidence>
<reference evidence="2" key="1">
    <citation type="submission" date="2019-12" db="EMBL/GenBank/DDBJ databases">
        <title>Genome sequencing and annotation of Brassica cretica.</title>
        <authorList>
            <person name="Studholme D.J."/>
            <person name="Sarris P.F."/>
        </authorList>
    </citation>
    <scope>NUCLEOTIDE SEQUENCE</scope>
    <source>
        <strain evidence="2">PFS-102/07</strain>
        <tissue evidence="2">Leaf</tissue>
    </source>
</reference>
<organism evidence="2">
    <name type="scientific">Brassica cretica</name>
    <name type="common">Mustard</name>
    <dbReference type="NCBI Taxonomy" id="69181"/>
    <lineage>
        <taxon>Eukaryota</taxon>
        <taxon>Viridiplantae</taxon>
        <taxon>Streptophyta</taxon>
        <taxon>Embryophyta</taxon>
        <taxon>Tracheophyta</taxon>
        <taxon>Spermatophyta</taxon>
        <taxon>Magnoliopsida</taxon>
        <taxon>eudicotyledons</taxon>
        <taxon>Gunneridae</taxon>
        <taxon>Pentapetalae</taxon>
        <taxon>rosids</taxon>
        <taxon>malvids</taxon>
        <taxon>Brassicales</taxon>
        <taxon>Brassicaceae</taxon>
        <taxon>Brassiceae</taxon>
        <taxon>Brassica</taxon>
    </lineage>
</organism>
<protein>
    <submittedName>
        <fullName evidence="2">Uncharacterized protein</fullName>
    </submittedName>
</protein>
<sequence>MNHASLSVLAAVDLGLLFGQLPLFYAIEVFFFLGHGSFEGRILPSGLASRSSWVDVSTVVRVIGLVTYIQVDALDFFSFVAPGRRWKVLCSWLCTWLERFIRFGLRKPCPRVQLDCPESRNQVFNRCGLLWSRAGLFSWPSPLRFPPVLRERPQVFLVRPTFSERRRPFPSSGLVSRCRQ</sequence>
<accession>A0A8S9I2D8</accession>
<comment type="caution">
    <text evidence="2">The sequence shown here is derived from an EMBL/GenBank/DDBJ whole genome shotgun (WGS) entry which is preliminary data.</text>
</comment>
<dbReference type="EMBL" id="QGKY02001250">
    <property type="protein sequence ID" value="KAF2563695.1"/>
    <property type="molecule type" value="Genomic_DNA"/>
</dbReference>
<proteinExistence type="predicted"/>
<evidence type="ECO:0000256" key="1">
    <source>
        <dbReference type="SAM" id="Phobius"/>
    </source>
</evidence>